<name>D6YUI9_WADCW</name>
<feature type="compositionally biased region" description="Polar residues" evidence="1">
    <location>
        <begin position="1"/>
        <end position="15"/>
    </location>
</feature>
<protein>
    <submittedName>
        <fullName evidence="3">Uncharacterized protein</fullName>
    </submittedName>
</protein>
<sequence length="490" mass="54561">MVNSTDSIKQNYSQIEKQEKSNKDLNKIDKKTYSIARKIFEGTGLILLNILTVFTINFELLRGENSFLKREYGRVFHNKEISEIVSGRKDKPIQEAKNEGTDEKIEAPEDPPISSGENVEPDTISPHNQDLGIVQTNPFIGQPFPLTPNIEQGRPLPEMTFTVLEMNLEIFGMSPEQVLHSPPPLQIEDQANPLSERSLIPTQNSGYLSSLSSILSQGWNYIAGHEEPHLKADATILIVLDRVEHLVKISLDTPLTGDRSPIDMVMSNLHQQLPFELQGAHKRVLQLEGGSSHGRLQLEDNPEDLSEDTEKDLINSTPAITLLASTALFEKALREELHLMASSNPQPSIIPPTSSINSISKAVGISSRLGFNPRMVGIAGVGVLFSVFALLHTNHSYQRRTASQDHTIAKVNPTKKTQGWRGYLYDVFKNIISSANSFLGQQIGTARPIATKEFTTGSTRLRFAYMGTPMMNPLMFQPYGIFPPRIVEEE</sequence>
<dbReference type="AlphaFoldDB" id="D6YUI9"/>
<dbReference type="KEGG" id="wch:wcw_0428"/>
<evidence type="ECO:0000313" key="3">
    <source>
        <dbReference type="EMBL" id="ADI37800.1"/>
    </source>
</evidence>
<feature type="compositionally biased region" description="Basic and acidic residues" evidence="1">
    <location>
        <begin position="87"/>
        <end position="107"/>
    </location>
</feature>
<feature type="transmembrane region" description="Helical" evidence="2">
    <location>
        <begin position="375"/>
        <end position="391"/>
    </location>
</feature>
<gene>
    <name evidence="3" type="ordered locus">wcw_0428</name>
</gene>
<keyword evidence="2" id="KW-0472">Membrane</keyword>
<dbReference type="HOGENOM" id="CLU_556588_0_0_0"/>
<dbReference type="EMBL" id="CP001928">
    <property type="protein sequence ID" value="ADI37800.1"/>
    <property type="molecule type" value="Genomic_DNA"/>
</dbReference>
<feature type="region of interest" description="Disordered" evidence="1">
    <location>
        <begin position="87"/>
        <end position="123"/>
    </location>
</feature>
<organism evidence="3 4">
    <name type="scientific">Waddlia chondrophila (strain ATCC VR-1470 / WSU 86-1044)</name>
    <dbReference type="NCBI Taxonomy" id="716544"/>
    <lineage>
        <taxon>Bacteria</taxon>
        <taxon>Pseudomonadati</taxon>
        <taxon>Chlamydiota</taxon>
        <taxon>Chlamydiia</taxon>
        <taxon>Parachlamydiales</taxon>
        <taxon>Waddliaceae</taxon>
        <taxon>Waddlia</taxon>
    </lineage>
</organism>
<dbReference type="RefSeq" id="WP_013181528.1">
    <property type="nucleotide sequence ID" value="NC_014225.1"/>
</dbReference>
<reference evidence="3 4" key="1">
    <citation type="journal article" date="2010" name="PLoS ONE">
        <title>The Waddlia genome: a window into chlamydial biology.</title>
        <authorList>
            <person name="Bertelli C."/>
            <person name="Collyn F."/>
            <person name="Croxatto A."/>
            <person name="Ruckert C."/>
            <person name="Polkinghorne A."/>
            <person name="Kebbi-Beghdadi C."/>
            <person name="Goesmann A."/>
            <person name="Vaughan L."/>
            <person name="Greub G."/>
        </authorList>
    </citation>
    <scope>NUCLEOTIDE SEQUENCE [LARGE SCALE GENOMIC DNA]</scope>
    <source>
        <strain evidence="4">ATCC VR-1470 / WSU 86-1044</strain>
    </source>
</reference>
<evidence type="ECO:0000256" key="1">
    <source>
        <dbReference type="SAM" id="MobiDB-lite"/>
    </source>
</evidence>
<keyword evidence="2" id="KW-1133">Transmembrane helix</keyword>
<evidence type="ECO:0000256" key="2">
    <source>
        <dbReference type="SAM" id="Phobius"/>
    </source>
</evidence>
<proteinExistence type="predicted"/>
<dbReference type="Proteomes" id="UP000001505">
    <property type="component" value="Chromosome"/>
</dbReference>
<keyword evidence="4" id="KW-1185">Reference proteome</keyword>
<dbReference type="STRING" id="716544.wcw_0428"/>
<keyword evidence="2" id="KW-0812">Transmembrane</keyword>
<feature type="region of interest" description="Disordered" evidence="1">
    <location>
        <begin position="1"/>
        <end position="20"/>
    </location>
</feature>
<evidence type="ECO:0000313" key="4">
    <source>
        <dbReference type="Proteomes" id="UP000001505"/>
    </source>
</evidence>
<accession>D6YUI9</accession>